<dbReference type="InterPro" id="IPR035992">
    <property type="entry name" value="Ricin_B-like_lectins"/>
</dbReference>
<protein>
    <recommendedName>
        <fullName evidence="1">CCL2-like lectin domain-containing protein</fullName>
    </recommendedName>
</protein>
<evidence type="ECO:0000313" key="2">
    <source>
        <dbReference type="EMBL" id="CAE6434236.1"/>
    </source>
</evidence>
<dbReference type="AlphaFoldDB" id="A0A8H3AR38"/>
<sequence>MSPVWELQRGTYLIYNRVQNAQGQRLAITFNGDQKPVTVTPVGLRNTKQRWIIERFGPDHFGGSGYRVVPEENPGLEVGWGKAIFTQPMGSSNWSIYNEESGAIIKDCERRVSWSINSATDGAEVIPINDATGEKQRWVFHRVIEDALP</sequence>
<gene>
    <name evidence="2" type="ORF">RDB_LOCUS28018</name>
</gene>
<dbReference type="EMBL" id="CAJMXA010000523">
    <property type="protein sequence ID" value="CAE6434236.1"/>
    <property type="molecule type" value="Genomic_DNA"/>
</dbReference>
<dbReference type="Proteomes" id="UP000663853">
    <property type="component" value="Unassembled WGS sequence"/>
</dbReference>
<dbReference type="SUPFAM" id="SSF50370">
    <property type="entry name" value="Ricin B-like lectins"/>
    <property type="match status" value="1"/>
</dbReference>
<accession>A0A8H3AR38</accession>
<dbReference type="Pfam" id="PF21595">
    <property type="entry name" value="CCL2-like"/>
    <property type="match status" value="1"/>
</dbReference>
<proteinExistence type="predicted"/>
<feature type="domain" description="CCL2-like lectin" evidence="1">
    <location>
        <begin position="10"/>
        <end position="138"/>
    </location>
</feature>
<dbReference type="Gene3D" id="2.80.10.50">
    <property type="match status" value="1"/>
</dbReference>
<name>A0A8H3AR38_9AGAM</name>
<dbReference type="InterPro" id="IPR048746">
    <property type="entry name" value="CCL2-like_lectin"/>
</dbReference>
<evidence type="ECO:0000313" key="3">
    <source>
        <dbReference type="Proteomes" id="UP000663853"/>
    </source>
</evidence>
<dbReference type="CDD" id="cd23715">
    <property type="entry name" value="beta-trefoil_Ricin_CCL2"/>
    <property type="match status" value="1"/>
</dbReference>
<evidence type="ECO:0000259" key="1">
    <source>
        <dbReference type="Pfam" id="PF21595"/>
    </source>
</evidence>
<reference evidence="2" key="1">
    <citation type="submission" date="2021-01" db="EMBL/GenBank/DDBJ databases">
        <authorList>
            <person name="Kaushik A."/>
        </authorList>
    </citation>
    <scope>NUCLEOTIDE SEQUENCE</scope>
    <source>
        <strain evidence="2">AG6-10EEA</strain>
    </source>
</reference>
<comment type="caution">
    <text evidence="2">The sequence shown here is derived from an EMBL/GenBank/DDBJ whole genome shotgun (WGS) entry which is preliminary data.</text>
</comment>
<organism evidence="2 3">
    <name type="scientific">Rhizoctonia solani</name>
    <dbReference type="NCBI Taxonomy" id="456999"/>
    <lineage>
        <taxon>Eukaryota</taxon>
        <taxon>Fungi</taxon>
        <taxon>Dikarya</taxon>
        <taxon>Basidiomycota</taxon>
        <taxon>Agaricomycotina</taxon>
        <taxon>Agaricomycetes</taxon>
        <taxon>Cantharellales</taxon>
        <taxon>Ceratobasidiaceae</taxon>
        <taxon>Rhizoctonia</taxon>
    </lineage>
</organism>